<proteinExistence type="predicted"/>
<feature type="compositionally biased region" description="Low complexity" evidence="2">
    <location>
        <begin position="156"/>
        <end position="172"/>
    </location>
</feature>
<feature type="compositionally biased region" description="Low complexity" evidence="2">
    <location>
        <begin position="97"/>
        <end position="110"/>
    </location>
</feature>
<dbReference type="Proteomes" id="UP000693970">
    <property type="component" value="Unassembled WGS sequence"/>
</dbReference>
<feature type="compositionally biased region" description="Polar residues" evidence="2">
    <location>
        <begin position="129"/>
        <end position="138"/>
    </location>
</feature>
<dbReference type="AlphaFoldDB" id="A0A9K3M2V5"/>
<reference evidence="3" key="1">
    <citation type="journal article" date="2021" name="Sci. Rep.">
        <title>Diploid genomic architecture of Nitzschia inconspicua, an elite biomass production diatom.</title>
        <authorList>
            <person name="Oliver A."/>
            <person name="Podell S."/>
            <person name="Pinowska A."/>
            <person name="Traller J.C."/>
            <person name="Smith S.R."/>
            <person name="McClure R."/>
            <person name="Beliaev A."/>
            <person name="Bohutskyi P."/>
            <person name="Hill E.A."/>
            <person name="Rabines A."/>
            <person name="Zheng H."/>
            <person name="Allen L.Z."/>
            <person name="Kuo A."/>
            <person name="Grigoriev I.V."/>
            <person name="Allen A.E."/>
            <person name="Hazlebeck D."/>
            <person name="Allen E.E."/>
        </authorList>
    </citation>
    <scope>NUCLEOTIDE SEQUENCE</scope>
    <source>
        <strain evidence="3">Hildebrandi</strain>
    </source>
</reference>
<dbReference type="Pfam" id="PF05542">
    <property type="entry name" value="DUF760"/>
    <property type="match status" value="2"/>
</dbReference>
<dbReference type="PANTHER" id="PTHR33598">
    <property type="entry name" value="OS02G0833400 PROTEIN"/>
    <property type="match status" value="1"/>
</dbReference>
<gene>
    <name evidence="3" type="ORF">IV203_018103</name>
</gene>
<evidence type="ECO:0000256" key="2">
    <source>
        <dbReference type="SAM" id="MobiDB-lite"/>
    </source>
</evidence>
<keyword evidence="1" id="KW-0175">Coiled coil</keyword>
<feature type="coiled-coil region" evidence="1">
    <location>
        <begin position="352"/>
        <end position="379"/>
    </location>
</feature>
<dbReference type="InterPro" id="IPR008479">
    <property type="entry name" value="DUF760"/>
</dbReference>
<organism evidence="3 4">
    <name type="scientific">Nitzschia inconspicua</name>
    <dbReference type="NCBI Taxonomy" id="303405"/>
    <lineage>
        <taxon>Eukaryota</taxon>
        <taxon>Sar</taxon>
        <taxon>Stramenopiles</taxon>
        <taxon>Ochrophyta</taxon>
        <taxon>Bacillariophyta</taxon>
        <taxon>Bacillariophyceae</taxon>
        <taxon>Bacillariophycidae</taxon>
        <taxon>Bacillariales</taxon>
        <taxon>Bacillariaceae</taxon>
        <taxon>Nitzschia</taxon>
    </lineage>
</organism>
<feature type="compositionally biased region" description="Basic and acidic residues" evidence="2">
    <location>
        <begin position="111"/>
        <end position="128"/>
    </location>
</feature>
<keyword evidence="4" id="KW-1185">Reference proteome</keyword>
<feature type="region of interest" description="Disordered" evidence="2">
    <location>
        <begin position="82"/>
        <end position="172"/>
    </location>
</feature>
<dbReference type="OrthoDB" id="4115at2759"/>
<dbReference type="PANTHER" id="PTHR33598:SF4">
    <property type="entry name" value="OS02G0833400 PROTEIN"/>
    <property type="match status" value="1"/>
</dbReference>
<evidence type="ECO:0000313" key="4">
    <source>
        <dbReference type="Proteomes" id="UP000693970"/>
    </source>
</evidence>
<comment type="caution">
    <text evidence="3">The sequence shown here is derived from an EMBL/GenBank/DDBJ whole genome shotgun (WGS) entry which is preliminary data.</text>
</comment>
<name>A0A9K3M2V5_9STRA</name>
<evidence type="ECO:0000313" key="3">
    <source>
        <dbReference type="EMBL" id="KAG7371961.1"/>
    </source>
</evidence>
<dbReference type="EMBL" id="JAGRRH010000003">
    <property type="protein sequence ID" value="KAG7371961.1"/>
    <property type="molecule type" value="Genomic_DNA"/>
</dbReference>
<protein>
    <submittedName>
        <fullName evidence="3">DUF760 domain containing protein</fullName>
    </submittedName>
</protein>
<reference evidence="3" key="2">
    <citation type="submission" date="2021-04" db="EMBL/GenBank/DDBJ databases">
        <authorList>
            <person name="Podell S."/>
        </authorList>
    </citation>
    <scope>NUCLEOTIDE SEQUENCE</scope>
    <source>
        <strain evidence="3">Hildebrandi</strain>
    </source>
</reference>
<evidence type="ECO:0000256" key="1">
    <source>
        <dbReference type="SAM" id="Coils"/>
    </source>
</evidence>
<sequence>MKQSTSSPPFSGLATATAAAAVFLSTAFLTFSTRPPHIIDAFQPSCRRHHDLSVSINPSVANIQPTRRRSLIQDGATATALFSSVGGGGNDRPRPPGDSNNGGNNLGDFLDPMRKPDSENLKRAREFMSETSLPLSFDTNDEDDEDEGAVTPTIDTTSAASSSLTSSTTSKFNNSATSSALFGTDGAPSSDLLAKNPYMQVVSKISPSDVIAKFTATADPRVQEAVRTTILGLIGSLPKLAFETTSITTGQRLASLMFQLQMTGYMFKNAEYRMSMSQSLGMYSEMTSNLLLTGAPDDDDDDETGREDPLLSGKIKGKLRIRYGKTKAWTPRNDQETVDEGSEIEVDAAAYMSELRAEVSKLREELVSTKEAKEEALRKDLLLYIRTLPAQELKSLTNTMSQDVLVCMKGLVQAVLAGIGDGQIGPDTVTEQSGEAMAQLCMWQLAVGYNLRELEVREEMKKNLKIILGESSTTSIDDLSEPGAFE</sequence>
<feature type="compositionally biased region" description="Acidic residues" evidence="2">
    <location>
        <begin position="139"/>
        <end position="148"/>
    </location>
</feature>
<accession>A0A9K3M2V5</accession>